<organism evidence="1 2">
    <name type="scientific">Spirosoma montaniterrae</name>
    <dbReference type="NCBI Taxonomy" id="1178516"/>
    <lineage>
        <taxon>Bacteria</taxon>
        <taxon>Pseudomonadati</taxon>
        <taxon>Bacteroidota</taxon>
        <taxon>Cytophagia</taxon>
        <taxon>Cytophagales</taxon>
        <taxon>Cytophagaceae</taxon>
        <taxon>Spirosoma</taxon>
    </lineage>
</organism>
<dbReference type="EMBL" id="CP014263">
    <property type="protein sequence ID" value="AQG80953.1"/>
    <property type="molecule type" value="Genomic_DNA"/>
</dbReference>
<reference evidence="1 2" key="1">
    <citation type="submission" date="2016-01" db="EMBL/GenBank/DDBJ databases">
        <authorList>
            <person name="Oliw E.H."/>
        </authorList>
    </citation>
    <scope>NUCLEOTIDE SEQUENCE [LARGE SCALE GENOMIC DNA]</scope>
    <source>
        <strain evidence="1 2">DY10</strain>
    </source>
</reference>
<proteinExistence type="predicted"/>
<protein>
    <submittedName>
        <fullName evidence="1">Uncharacterized protein</fullName>
    </submittedName>
</protein>
<evidence type="ECO:0000313" key="2">
    <source>
        <dbReference type="Proteomes" id="UP000187941"/>
    </source>
</evidence>
<accession>A0A1P9X040</accession>
<evidence type="ECO:0000313" key="1">
    <source>
        <dbReference type="EMBL" id="AQG80953.1"/>
    </source>
</evidence>
<keyword evidence="2" id="KW-1185">Reference proteome</keyword>
<dbReference type="KEGG" id="smon:AWR27_17460"/>
<dbReference type="AlphaFoldDB" id="A0A1P9X040"/>
<dbReference type="STRING" id="1178516.AWR27_17460"/>
<name>A0A1P9X040_9BACT</name>
<sequence length="63" mass="7667">MDEITMLRELRQHVEYSIRLIEIELSLADPVTHTDEEHDFLIKKARMFRDSLKRIDERLLELD</sequence>
<gene>
    <name evidence="1" type="ORF">AWR27_17460</name>
</gene>
<dbReference type="Proteomes" id="UP000187941">
    <property type="component" value="Chromosome"/>
</dbReference>